<dbReference type="Proteomes" id="UP000550707">
    <property type="component" value="Unassembled WGS sequence"/>
</dbReference>
<keyword evidence="3" id="KW-1185">Reference proteome</keyword>
<dbReference type="AlphaFoldDB" id="A0A7J8FTV0"/>
<gene>
    <name evidence="2" type="ORF">HJG59_008436</name>
</gene>
<name>A0A7J8FTV0_MOLMO</name>
<evidence type="ECO:0000313" key="3">
    <source>
        <dbReference type="Proteomes" id="UP000550707"/>
    </source>
</evidence>
<organism evidence="2 3">
    <name type="scientific">Molossus molossus</name>
    <name type="common">Pallas' mastiff bat</name>
    <name type="synonym">Vespertilio molossus</name>
    <dbReference type="NCBI Taxonomy" id="27622"/>
    <lineage>
        <taxon>Eukaryota</taxon>
        <taxon>Metazoa</taxon>
        <taxon>Chordata</taxon>
        <taxon>Craniata</taxon>
        <taxon>Vertebrata</taxon>
        <taxon>Euteleostomi</taxon>
        <taxon>Mammalia</taxon>
        <taxon>Eutheria</taxon>
        <taxon>Laurasiatheria</taxon>
        <taxon>Chiroptera</taxon>
        <taxon>Yangochiroptera</taxon>
        <taxon>Molossidae</taxon>
        <taxon>Molossus</taxon>
    </lineage>
</organism>
<feature type="region of interest" description="Disordered" evidence="1">
    <location>
        <begin position="1"/>
        <end position="24"/>
    </location>
</feature>
<proteinExistence type="predicted"/>
<accession>A0A7J8FTV0</accession>
<evidence type="ECO:0000256" key="1">
    <source>
        <dbReference type="SAM" id="MobiDB-lite"/>
    </source>
</evidence>
<dbReference type="InParanoid" id="A0A7J8FTV0"/>
<dbReference type="EMBL" id="JACASF010000011">
    <property type="protein sequence ID" value="KAF6450572.1"/>
    <property type="molecule type" value="Genomic_DNA"/>
</dbReference>
<protein>
    <submittedName>
        <fullName evidence="2">Uncharacterized protein</fullName>
    </submittedName>
</protein>
<reference evidence="2 3" key="1">
    <citation type="journal article" date="2020" name="Nature">
        <title>Six reference-quality genomes reveal evolution of bat adaptations.</title>
        <authorList>
            <person name="Jebb D."/>
            <person name="Huang Z."/>
            <person name="Pippel M."/>
            <person name="Hughes G.M."/>
            <person name="Lavrichenko K."/>
            <person name="Devanna P."/>
            <person name="Winkler S."/>
            <person name="Jermiin L.S."/>
            <person name="Skirmuntt E.C."/>
            <person name="Katzourakis A."/>
            <person name="Burkitt-Gray L."/>
            <person name="Ray D.A."/>
            <person name="Sullivan K.A.M."/>
            <person name="Roscito J.G."/>
            <person name="Kirilenko B.M."/>
            <person name="Davalos L.M."/>
            <person name="Corthals A.P."/>
            <person name="Power M.L."/>
            <person name="Jones G."/>
            <person name="Ransome R.D."/>
            <person name="Dechmann D.K.N."/>
            <person name="Locatelli A.G."/>
            <person name="Puechmaille S.J."/>
            <person name="Fedrigo O."/>
            <person name="Jarvis E.D."/>
            <person name="Hiller M."/>
            <person name="Vernes S.C."/>
            <person name="Myers E.W."/>
            <person name="Teeling E.C."/>
        </authorList>
    </citation>
    <scope>NUCLEOTIDE SEQUENCE [LARGE SCALE GENOMIC DNA]</scope>
    <source>
        <strain evidence="2">MMolMol1</strain>
        <tissue evidence="2">Muscle</tissue>
    </source>
</reference>
<comment type="caution">
    <text evidence="2">The sequence shown here is derived from an EMBL/GenBank/DDBJ whole genome shotgun (WGS) entry which is preliminary data.</text>
</comment>
<sequence>MGLLGLVPMGKGQGARQDEKDQHSAIPMEPRALQALNKGEPEFGVPGPHITPRFSRKDRAEGSEGYFSFIFSPGAISHVKAIEQVGGPDFSLMPTPPYLFPTLLHHLWCSASSLPQLWHEIGHQDPPDCFLNVFQICLL</sequence>
<evidence type="ECO:0000313" key="2">
    <source>
        <dbReference type="EMBL" id="KAF6450572.1"/>
    </source>
</evidence>